<dbReference type="Gene3D" id="3.10.129.10">
    <property type="entry name" value="Hotdog Thioesterase"/>
    <property type="match status" value="1"/>
</dbReference>
<dbReference type="InterPro" id="IPR051490">
    <property type="entry name" value="THEM6_lcsJ_thioesterase"/>
</dbReference>
<organism evidence="3 4">
    <name type="scientific">Golovinomyces cichoracearum</name>
    <dbReference type="NCBI Taxonomy" id="62708"/>
    <lineage>
        <taxon>Eukaryota</taxon>
        <taxon>Fungi</taxon>
        <taxon>Dikarya</taxon>
        <taxon>Ascomycota</taxon>
        <taxon>Pezizomycotina</taxon>
        <taxon>Leotiomycetes</taxon>
        <taxon>Erysiphales</taxon>
        <taxon>Erysiphaceae</taxon>
        <taxon>Golovinomyces</taxon>
    </lineage>
</organism>
<evidence type="ECO:0000313" key="4">
    <source>
        <dbReference type="Proteomes" id="UP000285405"/>
    </source>
</evidence>
<sequence length="397" mass="44443">MDNLNSTFMNNLIKANVSTHIVSNKLGYIGTALGSEILSPTVVSRIWDICSLWNILFFLLIITNLKCVPFIWHFRILNGISRTIKTQRTKTPINYTQIFQPLITTSHAPLMEIDFMMHKTNSSYFADVDVARAHLLSTLFSTGIEHMRGGTGIFAYRNGAIFTCALASVSCSFRRELKAYEPYELWTRVLSWDEKWIYLITHFVRKGAANPKEFSLYPEQNPGSRVPTEAEGEKLAEKRASTDEMNCHPGVVATALSKCVFKSGRRTVSPAYMLRNSGILLPASGDITSELNEEDSSKLDSIEKIRVRGLESARPLANEAVQALELEFTGEKGPVLGRHVDGIGLEGVLRCSYYLTLRTFRSIARYTVSSILSTGEKNYDPKKTIENTVSMSNSLQS</sequence>
<protein>
    <recommendedName>
        <fullName evidence="5">Capsule polysaccharide biosynthesis protein</fullName>
    </recommendedName>
</protein>
<evidence type="ECO:0008006" key="5">
    <source>
        <dbReference type="Google" id="ProtNLM"/>
    </source>
</evidence>
<dbReference type="OrthoDB" id="265761at2759"/>
<dbReference type="Pfam" id="PF13279">
    <property type="entry name" value="4HBT_2"/>
    <property type="match status" value="1"/>
</dbReference>
<name>A0A420HCQ2_9PEZI</name>
<keyword evidence="2" id="KW-1133">Transmembrane helix</keyword>
<dbReference type="PANTHER" id="PTHR12475:SF4">
    <property type="entry name" value="PROTEIN THEM6"/>
    <property type="match status" value="1"/>
</dbReference>
<feature type="transmembrane region" description="Helical" evidence="2">
    <location>
        <begin position="52"/>
        <end position="72"/>
    </location>
</feature>
<dbReference type="PANTHER" id="PTHR12475">
    <property type="match status" value="1"/>
</dbReference>
<proteinExistence type="inferred from homology"/>
<dbReference type="SUPFAM" id="SSF54637">
    <property type="entry name" value="Thioesterase/thiol ester dehydrase-isomerase"/>
    <property type="match status" value="1"/>
</dbReference>
<dbReference type="CDD" id="cd00586">
    <property type="entry name" value="4HBT"/>
    <property type="match status" value="1"/>
</dbReference>
<evidence type="ECO:0000256" key="2">
    <source>
        <dbReference type="SAM" id="Phobius"/>
    </source>
</evidence>
<evidence type="ECO:0000256" key="1">
    <source>
        <dbReference type="ARBA" id="ARBA00038476"/>
    </source>
</evidence>
<dbReference type="InterPro" id="IPR029069">
    <property type="entry name" value="HotDog_dom_sf"/>
</dbReference>
<keyword evidence="2" id="KW-0812">Transmembrane</keyword>
<keyword evidence="2" id="KW-0472">Membrane</keyword>
<comment type="caution">
    <text evidence="3">The sequence shown here is derived from an EMBL/GenBank/DDBJ whole genome shotgun (WGS) entry which is preliminary data.</text>
</comment>
<comment type="similarity">
    <text evidence="1">Belongs to the lcsJ thioesterase family.</text>
</comment>
<reference evidence="3 4" key="1">
    <citation type="journal article" date="2018" name="BMC Genomics">
        <title>Comparative genome analyses reveal sequence features reflecting distinct modes of host-adaptation between dicot and monocot powdery mildew.</title>
        <authorList>
            <person name="Wu Y."/>
            <person name="Ma X."/>
            <person name="Pan Z."/>
            <person name="Kale S.D."/>
            <person name="Song Y."/>
            <person name="King H."/>
            <person name="Zhang Q."/>
            <person name="Presley C."/>
            <person name="Deng X."/>
            <person name="Wei C.I."/>
            <person name="Xiao S."/>
        </authorList>
    </citation>
    <scope>NUCLEOTIDE SEQUENCE [LARGE SCALE GENOMIC DNA]</scope>
    <source>
        <strain evidence="3">UCSC1</strain>
    </source>
</reference>
<gene>
    <name evidence="3" type="ORF">GcC1_205017</name>
</gene>
<dbReference type="Proteomes" id="UP000285405">
    <property type="component" value="Unassembled WGS sequence"/>
</dbReference>
<dbReference type="AlphaFoldDB" id="A0A420HCQ2"/>
<accession>A0A420HCQ2</accession>
<dbReference type="EMBL" id="MCBR01020572">
    <property type="protein sequence ID" value="RKF55209.1"/>
    <property type="molecule type" value="Genomic_DNA"/>
</dbReference>
<evidence type="ECO:0000313" key="3">
    <source>
        <dbReference type="EMBL" id="RKF55209.1"/>
    </source>
</evidence>